<feature type="compositionally biased region" description="Basic and acidic residues" evidence="7">
    <location>
        <begin position="1800"/>
        <end position="1822"/>
    </location>
</feature>
<dbReference type="PANTHER" id="PTHR45623:SF14">
    <property type="entry name" value="CHROMODOMAIN-HELICASE-DNA-BINDING PROTEIN 1"/>
    <property type="match status" value="1"/>
</dbReference>
<feature type="compositionally biased region" description="Basic residues" evidence="7">
    <location>
        <begin position="223"/>
        <end position="232"/>
    </location>
</feature>
<dbReference type="Gene3D" id="2.40.50.40">
    <property type="match status" value="2"/>
</dbReference>
<dbReference type="SUPFAM" id="SSF52540">
    <property type="entry name" value="P-loop containing nucleoside triphosphate hydrolases"/>
    <property type="match status" value="2"/>
</dbReference>
<dbReference type="PhylomeDB" id="A0A0G4ET51"/>
<dbReference type="GO" id="GO:0016887">
    <property type="term" value="F:ATP hydrolysis activity"/>
    <property type="evidence" value="ECO:0007669"/>
    <property type="project" value="TreeGrafter"/>
</dbReference>
<evidence type="ECO:0000256" key="6">
    <source>
        <dbReference type="ARBA" id="ARBA00023242"/>
    </source>
</evidence>
<feature type="compositionally biased region" description="Acidic residues" evidence="7">
    <location>
        <begin position="239"/>
        <end position="249"/>
    </location>
</feature>
<feature type="domain" description="Helicase C-terminal" evidence="10">
    <location>
        <begin position="818"/>
        <end position="974"/>
    </location>
</feature>
<dbReference type="Pfam" id="PF13907">
    <property type="entry name" value="CHD1-like_C"/>
    <property type="match status" value="1"/>
</dbReference>
<dbReference type="InParanoid" id="A0A0G4ET51"/>
<dbReference type="Proteomes" id="UP000041254">
    <property type="component" value="Unassembled WGS sequence"/>
</dbReference>
<feature type="compositionally biased region" description="Basic and acidic residues" evidence="7">
    <location>
        <begin position="1502"/>
        <end position="1515"/>
    </location>
</feature>
<dbReference type="OMA" id="LMCNDIS"/>
<dbReference type="InterPro" id="IPR038718">
    <property type="entry name" value="SNF2-like_sf"/>
</dbReference>
<feature type="region of interest" description="Disordered" evidence="7">
    <location>
        <begin position="1012"/>
        <end position="1047"/>
    </location>
</feature>
<dbReference type="SMART" id="SM00490">
    <property type="entry name" value="HELICc"/>
    <property type="match status" value="1"/>
</dbReference>
<protein>
    <submittedName>
        <fullName evidence="11">Uncharacterized protein</fullName>
    </submittedName>
</protein>
<dbReference type="InterPro" id="IPR025260">
    <property type="entry name" value="CHD1-like_C"/>
</dbReference>
<keyword evidence="12" id="KW-1185">Reference proteome</keyword>
<dbReference type="GO" id="GO:0000785">
    <property type="term" value="C:chromatin"/>
    <property type="evidence" value="ECO:0007669"/>
    <property type="project" value="TreeGrafter"/>
</dbReference>
<feature type="domain" description="Helicase ATP-binding" evidence="9">
    <location>
        <begin position="524"/>
        <end position="684"/>
    </location>
</feature>
<dbReference type="InterPro" id="IPR023780">
    <property type="entry name" value="Chromo_domain"/>
</dbReference>
<feature type="region of interest" description="Disordered" evidence="7">
    <location>
        <begin position="1119"/>
        <end position="1193"/>
    </location>
</feature>
<feature type="compositionally biased region" description="Acidic residues" evidence="7">
    <location>
        <begin position="182"/>
        <end position="215"/>
    </location>
</feature>
<evidence type="ECO:0000256" key="4">
    <source>
        <dbReference type="ARBA" id="ARBA00022801"/>
    </source>
</evidence>
<dbReference type="EMBL" id="CDMY01000304">
    <property type="protein sequence ID" value="CEM01013.1"/>
    <property type="molecule type" value="Genomic_DNA"/>
</dbReference>
<dbReference type="GO" id="GO:0003677">
    <property type="term" value="F:DNA binding"/>
    <property type="evidence" value="ECO:0007669"/>
    <property type="project" value="TreeGrafter"/>
</dbReference>
<dbReference type="GO" id="GO:0005524">
    <property type="term" value="F:ATP binding"/>
    <property type="evidence" value="ECO:0007669"/>
    <property type="project" value="UniProtKB-KW"/>
</dbReference>
<dbReference type="Gene3D" id="3.40.50.300">
    <property type="entry name" value="P-loop containing nucleotide triphosphate hydrolases"/>
    <property type="match status" value="1"/>
</dbReference>
<feature type="compositionally biased region" description="Basic and acidic residues" evidence="7">
    <location>
        <begin position="1754"/>
        <end position="1763"/>
    </location>
</feature>
<accession>A0A0G4ET51</accession>
<feature type="domain" description="Chromo" evidence="8">
    <location>
        <begin position="331"/>
        <end position="392"/>
    </location>
</feature>
<dbReference type="CDD" id="cd18659">
    <property type="entry name" value="CD2_tandem"/>
    <property type="match status" value="1"/>
</dbReference>
<feature type="region of interest" description="Disordered" evidence="7">
    <location>
        <begin position="1"/>
        <end position="86"/>
    </location>
</feature>
<dbReference type="GO" id="GO:0005634">
    <property type="term" value="C:nucleus"/>
    <property type="evidence" value="ECO:0007669"/>
    <property type="project" value="UniProtKB-SubCell"/>
</dbReference>
<keyword evidence="5" id="KW-0067">ATP-binding</keyword>
<feature type="region of interest" description="Disordered" evidence="7">
    <location>
        <begin position="138"/>
        <end position="278"/>
    </location>
</feature>
<feature type="compositionally biased region" description="Basic and acidic residues" evidence="7">
    <location>
        <begin position="1474"/>
        <end position="1490"/>
    </location>
</feature>
<sequence length="1882" mass="212186">MAGRHPEYSDSENGDAPMSSESESESEAKAAKPSATLSSGPPPATAVMHPHANAPMPPRLPLTLPVRRLPSPSPSPSPPPQFHPTWPQQYQMQMRQFRPPSMPLQGMVQYGAPAVPTLPRPPFFTLPPRGQGLLIPPRLVPPMMMRPMSSAAAGGGGQATLTRSGRVSRPKAKAKKKKSSYDMDDFLDDDEDEAEMSDEEEEEEDVSEYEGESDNEYGAPSRGSRRPARSSKRGGGGGGDDDSYEDGESGSDFGGGKKGGKPKRQSAPLRTSSRHAGKERVNYAADGFMDEDLLDDEELVMQQLRASASAGNGDGREGNGSTLGSVYTDPRQIDRVLDHREREGKTEYLIKWVQKSHLHNSWEDLDTLRNCKGNKRVDNYTKRHQEMMQKRRFMTEDEIEQEEISVELNRQIDQDALKAERIIVHNFSPSTGKTYLVKWCSNPYDQCTWETEETMQQHGFQGLINEYFQRLNRVNDRETRWNKSNDMSGMNFEPYTTTPHFLKVNNPDKDLRDYQIIGVNWMIHRFKQRHSGVLLADEMGLGKTIQTISLIGHMLLVEKLPGPYLIITWLPECNSVLYHGNAQARETIRKYELQKQTYGSRRYPFDVLIATPSALLQETDVKFLKSIQWGFMCVDEAHQLKNREAKRFQTLKGFQTRYKLLLSGTPLHNNLEELWSLLHFMNPGRWMYYDAFQRQYYAIERTDEVGTIKQEQLLNLQRELNDVILRRVKKDVEKSLPHKHERILRVELSPDQAEWYRNILARNYEELSKSSGGNKTSLQNICMELKKVCNHPYLLHVPSHHPQEYNQGLVYSSGKICLLDQLLQRLRDKGHRVLIFSQMVRMLNILSDYLTSRGFRHQRLDGTMRKDLRQKAMDHFNAPGSDDFCFLLSTKAGGLGINLTSADTVIIYDSDWNPQNDLQAEARAHRIGQTKTVNIYRLVTKDSIEGKILEKAKMKMVLDTLVVQGLNKRDTSLQEMEYKNSLFGGASSNKLSFSREELAKILRFGAQKLFHQSDQDDHSSSTHHHHHHHHHKAHASASASASRMPGEPLKDRMATVDLDKVLEEAEEGGVTQTGFADELFSSFNNISDFRYQAAPPSADDDDEAENDKRFWEKAIPLAKRQQVDDEKRSKHIVHGKRSRPKTYKNSKAQPTAEDLGLEPDEAEEADAADDSDDEEIFRKGRKGAKSKGKGRGKGLLTGKERVKLFRALCKFGDPELRLDAIMADAKLNKLDPKGVLEEARQLVAQCQKAVEEAGIDAQDEAAEDKTGGGKSATIELDGKPQKADELITNQRHLKALKYALARQNPEVPVDRLHKLPGSDPGNGGEYLRFALPEDIKAECKVPDGWKTIPWTYETDEAVLKGVYIYGMGSWATISNDPLLAVPKHEHRPDRIRKRMQRMMQRLADADGGGKKTSSPSSKKRPPRRRDTRRRRETKAQREERELRERAEEVAAAAAAAEMEQVPSQEEDAPVPVVAREEDMAREEGPARAPEEPSATAAAMEVEVERADESRAESRSRGGGSAASDDGEGSSKKKDRKMKKRKRDEGGEDGESRRSKKKRSTDRPPEDMPASISCDAMSDKDLKEACKAYLRPKKWVLEAIRELSNPGVANNEAHVITKMRTYLPDVGEYVDRIVSAGADAKSRERLQETCWKHVSKFTAKGSSGWQDIIRTYQRLKASLSPPTHSRPPASQPSPAPAPPSQPTTHPKPATEPFQYVPVKDGPRSGDQKGPTLNGDASPRSVDPEAAPRPPPRVSAKPEHPDRKAVVVKQPVLDEADAGAGVGVSVKQERVPEEGELGPTPRLDERQRDRERERSRSRSRSRDCGRHHHRQSHDEEDEELDQRFERRRKTRRSPSPSPHSREPESIDLRISGASIGQQQPQYGS</sequence>
<feature type="compositionally biased region" description="Low complexity" evidence="7">
    <location>
        <begin position="141"/>
        <end position="152"/>
    </location>
</feature>
<feature type="compositionally biased region" description="Basic residues" evidence="7">
    <location>
        <begin position="166"/>
        <end position="178"/>
    </location>
</feature>
<evidence type="ECO:0000256" key="2">
    <source>
        <dbReference type="ARBA" id="ARBA00022737"/>
    </source>
</evidence>
<dbReference type="InterPro" id="IPR049730">
    <property type="entry name" value="SNF2/RAD54-like_C"/>
</dbReference>
<gene>
    <name evidence="11" type="ORF">Vbra_8115</name>
</gene>
<feature type="region of interest" description="Disordered" evidence="7">
    <location>
        <begin position="1676"/>
        <end position="1882"/>
    </location>
</feature>
<dbReference type="Pfam" id="PF00176">
    <property type="entry name" value="SNF2-rel_dom"/>
    <property type="match status" value="1"/>
</dbReference>
<keyword evidence="4" id="KW-0378">Hydrolase</keyword>
<dbReference type="PANTHER" id="PTHR45623">
    <property type="entry name" value="CHROMODOMAIN-HELICASE-DNA-BINDING PROTEIN 3-RELATED-RELATED"/>
    <property type="match status" value="1"/>
</dbReference>
<dbReference type="GO" id="GO:0140658">
    <property type="term" value="F:ATP-dependent chromatin remodeler activity"/>
    <property type="evidence" value="ECO:0007669"/>
    <property type="project" value="TreeGrafter"/>
</dbReference>
<evidence type="ECO:0000259" key="10">
    <source>
        <dbReference type="PROSITE" id="PS51194"/>
    </source>
</evidence>
<proteinExistence type="predicted"/>
<dbReference type="Pfam" id="PF00385">
    <property type="entry name" value="Chromo"/>
    <property type="match status" value="2"/>
</dbReference>
<dbReference type="GO" id="GO:0034728">
    <property type="term" value="P:nucleosome organization"/>
    <property type="evidence" value="ECO:0007669"/>
    <property type="project" value="TreeGrafter"/>
</dbReference>
<evidence type="ECO:0000256" key="7">
    <source>
        <dbReference type="SAM" id="MobiDB-lite"/>
    </source>
</evidence>
<feature type="compositionally biased region" description="Basic and acidic residues" evidence="7">
    <location>
        <begin position="1433"/>
        <end position="1448"/>
    </location>
</feature>
<dbReference type="InterPro" id="IPR000953">
    <property type="entry name" value="Chromo/chromo_shadow_dom"/>
</dbReference>
<dbReference type="Gene3D" id="1.10.10.60">
    <property type="entry name" value="Homeodomain-like"/>
    <property type="match status" value="1"/>
</dbReference>
<dbReference type="CDD" id="cd18793">
    <property type="entry name" value="SF2_C_SNF"/>
    <property type="match status" value="1"/>
</dbReference>
<dbReference type="SMART" id="SM00298">
    <property type="entry name" value="CHROMO"/>
    <property type="match status" value="2"/>
</dbReference>
<dbReference type="OrthoDB" id="5857104at2759"/>
<dbReference type="CDD" id="cd18665">
    <property type="entry name" value="CD1_tandem_CHD1_yeast_like"/>
    <property type="match status" value="1"/>
</dbReference>
<feature type="region of interest" description="Disordered" evidence="7">
    <location>
        <begin position="1401"/>
        <end position="1576"/>
    </location>
</feature>
<evidence type="ECO:0000259" key="9">
    <source>
        <dbReference type="PROSITE" id="PS51192"/>
    </source>
</evidence>
<dbReference type="Pfam" id="PF00271">
    <property type="entry name" value="Helicase_C"/>
    <property type="match status" value="1"/>
</dbReference>
<feature type="compositionally biased region" description="Basic residues" evidence="7">
    <location>
        <begin position="1129"/>
        <end position="1144"/>
    </location>
</feature>
<evidence type="ECO:0000256" key="3">
    <source>
        <dbReference type="ARBA" id="ARBA00022741"/>
    </source>
</evidence>
<dbReference type="Gene3D" id="3.40.50.10810">
    <property type="entry name" value="Tandem AAA-ATPase domain"/>
    <property type="match status" value="1"/>
</dbReference>
<dbReference type="PROSITE" id="PS51192">
    <property type="entry name" value="HELICASE_ATP_BIND_1"/>
    <property type="match status" value="1"/>
</dbReference>
<dbReference type="InterPro" id="IPR001650">
    <property type="entry name" value="Helicase_C-like"/>
</dbReference>
<reference evidence="11 12" key="1">
    <citation type="submission" date="2014-11" db="EMBL/GenBank/DDBJ databases">
        <authorList>
            <person name="Zhu J."/>
            <person name="Qi W."/>
            <person name="Song R."/>
        </authorList>
    </citation>
    <scope>NUCLEOTIDE SEQUENCE [LARGE SCALE GENOMIC DNA]</scope>
</reference>
<dbReference type="GO" id="GO:0042393">
    <property type="term" value="F:histone binding"/>
    <property type="evidence" value="ECO:0007669"/>
    <property type="project" value="TreeGrafter"/>
</dbReference>
<evidence type="ECO:0000259" key="8">
    <source>
        <dbReference type="PROSITE" id="PS50013"/>
    </source>
</evidence>
<feature type="compositionally biased region" description="Acidic residues" evidence="7">
    <location>
        <begin position="1155"/>
        <end position="1175"/>
    </location>
</feature>
<feature type="compositionally biased region" description="Low complexity" evidence="7">
    <location>
        <begin position="61"/>
        <end position="70"/>
    </location>
</feature>
<feature type="compositionally biased region" description="Basic residues" evidence="7">
    <location>
        <begin position="1021"/>
        <end position="1034"/>
    </location>
</feature>
<evidence type="ECO:0000313" key="12">
    <source>
        <dbReference type="Proteomes" id="UP000041254"/>
    </source>
</evidence>
<feature type="compositionally biased region" description="Basic residues" evidence="7">
    <location>
        <begin position="1532"/>
        <end position="1541"/>
    </location>
</feature>
<dbReference type="Gene3D" id="6.10.140.1440">
    <property type="match status" value="1"/>
</dbReference>
<organism evidence="11 12">
    <name type="scientific">Vitrella brassicaformis (strain CCMP3155)</name>
    <dbReference type="NCBI Taxonomy" id="1169540"/>
    <lineage>
        <taxon>Eukaryota</taxon>
        <taxon>Sar</taxon>
        <taxon>Alveolata</taxon>
        <taxon>Colpodellida</taxon>
        <taxon>Vitrellaceae</taxon>
        <taxon>Vitrella</taxon>
    </lineage>
</organism>
<feature type="compositionally biased region" description="Low complexity" evidence="7">
    <location>
        <begin position="1449"/>
        <end position="1459"/>
    </location>
</feature>
<dbReference type="InterPro" id="IPR014001">
    <property type="entry name" value="Helicase_ATP-bd"/>
</dbReference>
<dbReference type="STRING" id="1169540.A0A0G4ET51"/>
<comment type="subcellular location">
    <subcellularLocation>
        <location evidence="1">Nucleus</location>
    </subcellularLocation>
</comment>
<dbReference type="InterPro" id="IPR027417">
    <property type="entry name" value="P-loop_NTPase"/>
</dbReference>
<dbReference type="InterPro" id="IPR016197">
    <property type="entry name" value="Chromo-like_dom_sf"/>
</dbReference>
<evidence type="ECO:0000313" key="11">
    <source>
        <dbReference type="EMBL" id="CEM01013.1"/>
    </source>
</evidence>
<feature type="compositionally biased region" description="Pro residues" evidence="7">
    <location>
        <begin position="71"/>
        <end position="82"/>
    </location>
</feature>
<feature type="region of interest" description="Disordered" evidence="7">
    <location>
        <begin position="1256"/>
        <end position="1277"/>
    </location>
</feature>
<feature type="domain" description="Chromo" evidence="8">
    <location>
        <begin position="417"/>
        <end position="479"/>
    </location>
</feature>
<keyword evidence="2" id="KW-0677">Repeat</keyword>
<feature type="compositionally biased region" description="Basic residues" evidence="7">
    <location>
        <begin position="1417"/>
        <end position="1432"/>
    </location>
</feature>
<dbReference type="SMART" id="SM01176">
    <property type="entry name" value="DUF4208"/>
    <property type="match status" value="1"/>
</dbReference>
<keyword evidence="3" id="KW-0547">Nucleotide-binding</keyword>
<feature type="compositionally biased region" description="Pro residues" evidence="7">
    <location>
        <begin position="1688"/>
        <end position="1700"/>
    </location>
</feature>
<dbReference type="PROSITE" id="PS50013">
    <property type="entry name" value="CHROMO_2"/>
    <property type="match status" value="2"/>
</dbReference>
<dbReference type="GO" id="GO:0003682">
    <property type="term" value="F:chromatin binding"/>
    <property type="evidence" value="ECO:0007669"/>
    <property type="project" value="TreeGrafter"/>
</dbReference>
<evidence type="ECO:0000256" key="1">
    <source>
        <dbReference type="ARBA" id="ARBA00004123"/>
    </source>
</evidence>
<feature type="compositionally biased region" description="Basic residues" evidence="7">
    <location>
        <begin position="1179"/>
        <end position="1192"/>
    </location>
</feature>
<dbReference type="InterPro" id="IPR000330">
    <property type="entry name" value="SNF2_N"/>
</dbReference>
<dbReference type="SMART" id="SM00487">
    <property type="entry name" value="DEXDc"/>
    <property type="match status" value="1"/>
</dbReference>
<feature type="region of interest" description="Disordered" evidence="7">
    <location>
        <begin position="307"/>
        <end position="327"/>
    </location>
</feature>
<dbReference type="SUPFAM" id="SSF54160">
    <property type="entry name" value="Chromo domain-like"/>
    <property type="match status" value="2"/>
</dbReference>
<evidence type="ECO:0000256" key="5">
    <source>
        <dbReference type="ARBA" id="ARBA00022840"/>
    </source>
</evidence>
<feature type="compositionally biased region" description="Polar residues" evidence="7">
    <location>
        <begin position="1872"/>
        <end position="1882"/>
    </location>
</feature>
<keyword evidence="6" id="KW-0539">Nucleus</keyword>
<dbReference type="PROSITE" id="PS51194">
    <property type="entry name" value="HELICASE_CTER"/>
    <property type="match status" value="1"/>
</dbReference>
<dbReference type="VEuPathDB" id="CryptoDB:Vbra_8115"/>
<name>A0A0G4ET51_VITBC</name>